<feature type="compositionally biased region" description="Basic residues" evidence="10">
    <location>
        <begin position="210"/>
        <end position="225"/>
    </location>
</feature>
<dbReference type="InterPro" id="IPR048540">
    <property type="entry name" value="Rrn7_cyclin_N"/>
</dbReference>
<evidence type="ECO:0000256" key="3">
    <source>
        <dbReference type="ARBA" id="ARBA00022723"/>
    </source>
</evidence>
<keyword evidence="14" id="KW-1185">Reference proteome</keyword>
<gene>
    <name evidence="13" type="ORF">C8F04DRAFT_1058314</name>
</gene>
<comment type="subcellular location">
    <subcellularLocation>
        <location evidence="1">Nucleus</location>
        <location evidence="1">Nucleolus</location>
    </subcellularLocation>
</comment>
<keyword evidence="7" id="KW-0238">DNA-binding</keyword>
<reference evidence="13" key="1">
    <citation type="submission" date="2023-03" db="EMBL/GenBank/DDBJ databases">
        <title>Massive genome expansion in bonnet fungi (Mycena s.s.) driven by repeated elements and novel gene families across ecological guilds.</title>
        <authorList>
            <consortium name="Lawrence Berkeley National Laboratory"/>
            <person name="Harder C.B."/>
            <person name="Miyauchi S."/>
            <person name="Viragh M."/>
            <person name="Kuo A."/>
            <person name="Thoen E."/>
            <person name="Andreopoulos B."/>
            <person name="Lu D."/>
            <person name="Skrede I."/>
            <person name="Drula E."/>
            <person name="Henrissat B."/>
            <person name="Morin E."/>
            <person name="Kohler A."/>
            <person name="Barry K."/>
            <person name="LaButti K."/>
            <person name="Morin E."/>
            <person name="Salamov A."/>
            <person name="Lipzen A."/>
            <person name="Mereny Z."/>
            <person name="Hegedus B."/>
            <person name="Baldrian P."/>
            <person name="Stursova M."/>
            <person name="Weitz H."/>
            <person name="Taylor A."/>
            <person name="Grigoriev I.V."/>
            <person name="Nagy L.G."/>
            <person name="Martin F."/>
            <person name="Kauserud H."/>
        </authorList>
    </citation>
    <scope>NUCLEOTIDE SEQUENCE</scope>
    <source>
        <strain evidence="13">CBHHK200</strain>
    </source>
</reference>
<dbReference type="PANTHER" id="PTHR31576">
    <property type="entry name" value="TATA BOX-BINDING PROTEIN-ASSOCIATED FACTOR RNA POLYMERASE I SUBUNIT B"/>
    <property type="match status" value="1"/>
</dbReference>
<evidence type="ECO:0000259" key="11">
    <source>
        <dbReference type="Pfam" id="PF20644"/>
    </source>
</evidence>
<sequence length="577" mass="64516">MAPRKRCPVCRSKQWHKEPSSGLIACSEGHILQNYRNETNEVQPGEVGPHAVRKRTFKSNREKAAPKGVDERLYHGNRGRYFYFQCLQLILRHQIAVLLERWALPAEFEVVCRDLWALNLSLLRDPPPPEPYLASQDADADLPASASPPKREAALGFDEDPKQPPSSDDDAEDEETEEAENDPDLDELLAENSASDSSSSDEDDVDGNDKKKKPKSMPKSKKRLGLHNYERPASTLAVIVMACWTLRIPILYRDLTRLIESYELPHLEAIRILPQSMIVHLTKHNIQALSPRTTPSAQVLHHLASTLAGRIYATFGVATPEANAAPILWRVVTQCLGGSPTLYKLTKRLSNVLGLPLTLHHSLAPPLQRVKQRDPHRHKNDNVAPEVAFVATGIIVLKMVYGLDGKERLPADEEDPACDMPRIDEYLGLLRRLEDEDGLIQFDSRTAMAIEDLSEDTVDEYLAFCERALVGPGNDVLDRYFPFPEMDETAKGASAAEGITFGLRPTRVQDAEEEAVLRPGARYTHGDGGEMPDAYAAVVGRAAGWVGVREEYLRGVVLSYERRIRGRGKAREWKNIL</sequence>
<evidence type="ECO:0000256" key="4">
    <source>
        <dbReference type="ARBA" id="ARBA00022771"/>
    </source>
</evidence>
<name>A0AAD6TJ41_9AGAR</name>
<feature type="domain" description="Rrn7/TAF1B N-terminal cyclin" evidence="11">
    <location>
        <begin position="191"/>
        <end position="275"/>
    </location>
</feature>
<evidence type="ECO:0000256" key="8">
    <source>
        <dbReference type="ARBA" id="ARBA00023163"/>
    </source>
</evidence>
<evidence type="ECO:0000256" key="6">
    <source>
        <dbReference type="ARBA" id="ARBA00023015"/>
    </source>
</evidence>
<keyword evidence="4" id="KW-0863">Zinc-finger</keyword>
<dbReference type="Pfam" id="PF20645">
    <property type="entry name" value="Rrn7_cyclin_C"/>
    <property type="match status" value="1"/>
</dbReference>
<evidence type="ECO:0008006" key="15">
    <source>
        <dbReference type="Google" id="ProtNLM"/>
    </source>
</evidence>
<keyword evidence="8" id="KW-0804">Transcription</keyword>
<proteinExistence type="inferred from homology"/>
<dbReference type="Proteomes" id="UP001218188">
    <property type="component" value="Unassembled WGS sequence"/>
</dbReference>
<organism evidence="13 14">
    <name type="scientific">Mycena alexandri</name>
    <dbReference type="NCBI Taxonomy" id="1745969"/>
    <lineage>
        <taxon>Eukaryota</taxon>
        <taxon>Fungi</taxon>
        <taxon>Dikarya</taxon>
        <taxon>Basidiomycota</taxon>
        <taxon>Agaricomycotina</taxon>
        <taxon>Agaricomycetes</taxon>
        <taxon>Agaricomycetidae</taxon>
        <taxon>Agaricales</taxon>
        <taxon>Marasmiineae</taxon>
        <taxon>Mycenaceae</taxon>
        <taxon>Mycena</taxon>
    </lineage>
</organism>
<feature type="domain" description="Rrn7/TAF1B C-terminal cyclin" evidence="12">
    <location>
        <begin position="294"/>
        <end position="468"/>
    </location>
</feature>
<keyword evidence="9" id="KW-0539">Nucleus</keyword>
<accession>A0AAD6TJ41</accession>
<feature type="compositionally biased region" description="Low complexity" evidence="10">
    <location>
        <begin position="133"/>
        <end position="148"/>
    </location>
</feature>
<dbReference type="InterPro" id="IPR048538">
    <property type="entry name" value="Rrn7_cyclin_C"/>
</dbReference>
<dbReference type="GO" id="GO:0042790">
    <property type="term" value="P:nucleolar large rRNA transcription by RNA polymerase I"/>
    <property type="evidence" value="ECO:0007669"/>
    <property type="project" value="TreeGrafter"/>
</dbReference>
<evidence type="ECO:0000256" key="2">
    <source>
        <dbReference type="ARBA" id="ARBA00006899"/>
    </source>
</evidence>
<dbReference type="EMBL" id="JARJCM010000001">
    <property type="protein sequence ID" value="KAJ7047279.1"/>
    <property type="molecule type" value="Genomic_DNA"/>
</dbReference>
<feature type="compositionally biased region" description="Acidic residues" evidence="10">
    <location>
        <begin position="167"/>
        <end position="189"/>
    </location>
</feature>
<dbReference type="GO" id="GO:0001164">
    <property type="term" value="F:RNA polymerase I core promoter sequence-specific DNA binding"/>
    <property type="evidence" value="ECO:0007669"/>
    <property type="project" value="InterPro"/>
</dbReference>
<evidence type="ECO:0000256" key="5">
    <source>
        <dbReference type="ARBA" id="ARBA00022833"/>
    </source>
</evidence>
<dbReference type="GO" id="GO:0070860">
    <property type="term" value="C:RNA polymerase I core factor complex"/>
    <property type="evidence" value="ECO:0007669"/>
    <property type="project" value="InterPro"/>
</dbReference>
<evidence type="ECO:0000313" key="14">
    <source>
        <dbReference type="Proteomes" id="UP001218188"/>
    </source>
</evidence>
<dbReference type="GO" id="GO:0008270">
    <property type="term" value="F:zinc ion binding"/>
    <property type="evidence" value="ECO:0007669"/>
    <property type="project" value="UniProtKB-KW"/>
</dbReference>
<feature type="region of interest" description="Disordered" evidence="10">
    <location>
        <begin position="130"/>
        <end position="226"/>
    </location>
</feature>
<comment type="similarity">
    <text evidence="2">Belongs to the RRN7/TAF1B family.</text>
</comment>
<evidence type="ECO:0000256" key="1">
    <source>
        <dbReference type="ARBA" id="ARBA00004604"/>
    </source>
</evidence>
<keyword evidence="3" id="KW-0479">Metal-binding</keyword>
<keyword evidence="6" id="KW-0805">Transcription regulation</keyword>
<evidence type="ECO:0000259" key="12">
    <source>
        <dbReference type="Pfam" id="PF20645"/>
    </source>
</evidence>
<keyword evidence="5" id="KW-0862">Zinc</keyword>
<evidence type="ECO:0000256" key="7">
    <source>
        <dbReference type="ARBA" id="ARBA00023125"/>
    </source>
</evidence>
<comment type="caution">
    <text evidence="13">The sequence shown here is derived from an EMBL/GenBank/DDBJ whole genome shotgun (WGS) entry which is preliminary data.</text>
</comment>
<protein>
    <recommendedName>
        <fullName evidence="15">RRN7-type domain-containing protein</fullName>
    </recommendedName>
</protein>
<evidence type="ECO:0000313" key="13">
    <source>
        <dbReference type="EMBL" id="KAJ7047279.1"/>
    </source>
</evidence>
<evidence type="ECO:0000256" key="10">
    <source>
        <dbReference type="SAM" id="MobiDB-lite"/>
    </source>
</evidence>
<dbReference type="AlphaFoldDB" id="A0AAD6TJ41"/>
<evidence type="ECO:0000256" key="9">
    <source>
        <dbReference type="ARBA" id="ARBA00023242"/>
    </source>
</evidence>
<dbReference type="InterPro" id="IPR033599">
    <property type="entry name" value="TAF1B/Rrn7"/>
</dbReference>
<dbReference type="PANTHER" id="PTHR31576:SF2">
    <property type="entry name" value="TATA BOX-BINDING PROTEIN-ASSOCIATED FACTOR RNA POLYMERASE I SUBUNIT B"/>
    <property type="match status" value="1"/>
</dbReference>
<dbReference type="Pfam" id="PF20644">
    <property type="entry name" value="Rrn7_cyclin_N"/>
    <property type="match status" value="1"/>
</dbReference>